<reference evidence="7" key="1">
    <citation type="submission" date="2016-10" db="EMBL/GenBank/DDBJ databases">
        <authorList>
            <person name="de Groot N.N."/>
        </authorList>
    </citation>
    <scope>NUCLEOTIDE SEQUENCE</scope>
</reference>
<feature type="transmembrane region" description="Helical" evidence="5">
    <location>
        <begin position="60"/>
        <end position="76"/>
    </location>
</feature>
<dbReference type="PANTHER" id="PTHR37422:SF13">
    <property type="entry name" value="LIPOPOLYSACCHARIDE BIOSYNTHESIS PROTEIN PA4999-RELATED"/>
    <property type="match status" value="1"/>
</dbReference>
<evidence type="ECO:0000256" key="5">
    <source>
        <dbReference type="SAM" id="Phobius"/>
    </source>
</evidence>
<comment type="subcellular location">
    <subcellularLocation>
        <location evidence="1">Membrane</location>
        <topology evidence="1">Multi-pass membrane protein</topology>
    </subcellularLocation>
</comment>
<feature type="transmembrane region" description="Helical" evidence="5">
    <location>
        <begin position="28"/>
        <end position="53"/>
    </location>
</feature>
<feature type="transmembrane region" description="Helical" evidence="5">
    <location>
        <begin position="147"/>
        <end position="168"/>
    </location>
</feature>
<dbReference type="EMBL" id="FPHC01000053">
    <property type="protein sequence ID" value="SFV59742.1"/>
    <property type="molecule type" value="Genomic_DNA"/>
</dbReference>
<dbReference type="InterPro" id="IPR051533">
    <property type="entry name" value="WaaL-like"/>
</dbReference>
<feature type="transmembrane region" description="Helical" evidence="5">
    <location>
        <begin position="354"/>
        <end position="381"/>
    </location>
</feature>
<evidence type="ECO:0000313" key="7">
    <source>
        <dbReference type="EMBL" id="SFV59742.1"/>
    </source>
</evidence>
<organism evidence="7">
    <name type="scientific">hydrothermal vent metagenome</name>
    <dbReference type="NCBI Taxonomy" id="652676"/>
    <lineage>
        <taxon>unclassified sequences</taxon>
        <taxon>metagenomes</taxon>
        <taxon>ecological metagenomes</taxon>
    </lineage>
</organism>
<protein>
    <recommendedName>
        <fullName evidence="6">O-antigen ligase-related domain-containing protein</fullName>
    </recommendedName>
</protein>
<feature type="transmembrane region" description="Helical" evidence="5">
    <location>
        <begin position="117"/>
        <end position="135"/>
    </location>
</feature>
<evidence type="ECO:0000256" key="4">
    <source>
        <dbReference type="ARBA" id="ARBA00023136"/>
    </source>
</evidence>
<feature type="transmembrane region" description="Helical" evidence="5">
    <location>
        <begin position="88"/>
        <end position="108"/>
    </location>
</feature>
<gene>
    <name evidence="7" type="ORF">MNB_SV-6-1224</name>
</gene>
<proteinExistence type="predicted"/>
<dbReference type="InterPro" id="IPR007016">
    <property type="entry name" value="O-antigen_ligase-rel_domated"/>
</dbReference>
<feature type="transmembrane region" description="Helical" evidence="5">
    <location>
        <begin position="309"/>
        <end position="334"/>
    </location>
</feature>
<dbReference type="Pfam" id="PF04932">
    <property type="entry name" value="Wzy_C"/>
    <property type="match status" value="1"/>
</dbReference>
<feature type="transmembrane region" description="Helical" evidence="5">
    <location>
        <begin position="218"/>
        <end position="236"/>
    </location>
</feature>
<dbReference type="PANTHER" id="PTHR37422">
    <property type="entry name" value="TEICHURONIC ACID BIOSYNTHESIS PROTEIN TUAE"/>
    <property type="match status" value="1"/>
</dbReference>
<evidence type="ECO:0000259" key="6">
    <source>
        <dbReference type="Pfam" id="PF04932"/>
    </source>
</evidence>
<keyword evidence="4 5" id="KW-0472">Membrane</keyword>
<accession>A0A1W1C209</accession>
<evidence type="ECO:0000256" key="2">
    <source>
        <dbReference type="ARBA" id="ARBA00022692"/>
    </source>
</evidence>
<feature type="domain" description="O-antigen ligase-related" evidence="6">
    <location>
        <begin position="185"/>
        <end position="325"/>
    </location>
</feature>
<dbReference type="GO" id="GO:0016020">
    <property type="term" value="C:membrane"/>
    <property type="evidence" value="ECO:0007669"/>
    <property type="project" value="UniProtKB-SubCell"/>
</dbReference>
<evidence type="ECO:0000256" key="3">
    <source>
        <dbReference type="ARBA" id="ARBA00022989"/>
    </source>
</evidence>
<name>A0A1W1C209_9ZZZZ</name>
<keyword evidence="3 5" id="KW-1133">Transmembrane helix</keyword>
<keyword evidence="2 5" id="KW-0812">Transmembrane</keyword>
<sequence length="399" mass="45058">MIKVAQTFTVTTYLLVTAEIINNSIFPMIFHIPTILFQLSIYGSMLLVALLFLKGVYIEWRFFLFVIVAALSLVVNEVEAKYNAPFRLGSLILLVATLGPLIVNPYLLQFRDRLLETFFKSFMVIGGISFIYWIVGLPNIGRGHFAGLMNQSMILAPLASIGGLYAFYKFLEEPKGKTKMIFLIFFIFNALDVILAASRTALIAFSLSFSIFLFFNKFKFRGVMLLGLAIGTIFLASGMDDEMSNPQENSIIGEMLSRGTKNTREALWEDRINEFKSSPIFGVGFASQSNALADKIGKKMGGRIEPGSTYLMVLSMTGLLGASILLFFFFRMIINRDFWYRVAIKERYKLTMFIFFAVHFVAEGYIYSSGSLLAATFWLLVGATYPYRGMNYSTILDRE</sequence>
<evidence type="ECO:0000256" key="1">
    <source>
        <dbReference type="ARBA" id="ARBA00004141"/>
    </source>
</evidence>
<dbReference type="AlphaFoldDB" id="A0A1W1C209"/>
<feature type="transmembrane region" description="Helical" evidence="5">
    <location>
        <begin position="180"/>
        <end position="212"/>
    </location>
</feature>